<feature type="domain" description="EGF-like" evidence="15">
    <location>
        <begin position="210"/>
        <end position="246"/>
    </location>
</feature>
<dbReference type="InterPro" id="IPR009030">
    <property type="entry name" value="Growth_fac_rcpt_cys_sf"/>
</dbReference>
<sequence length="429" mass="45777">MCGCADGSKHCRSCGEYFRGGGGGGGGGCQMKVLAAANMSSVRAAAVLLLSCCVLVVPPCRGQGSDCSCNITNSRCDESGVCRCDPGWDGKRCEHCVPMPGCLHGSCQQPWQCSCEPGWGGRFCDKDLAACSEQQPCHSGATCVMEDSGEYTCLCPPGFHGRNCQLKTGPCHQRRSPCKNGGLCEDADGFAAELTCRCLAGFTGRRCETNVDDCRMRPCANGATCLDGVNRFSCVCPTGFTGRFCTVNLDDCVSRPCLNAGRCVDRARGFHCVCPPDYTGTTCETPLRSRDERGWTTLGWEGGGGGRVIPPLTTGGKEDQRTTGNSSRHGDRLFKVTVSERAAIGLSEVQLIVVLVLAGVTLGVVVLTAALVLQGRCRDCGHAPCWPLTTSPQRQGQKSSRRGRRDEHECQISFLNVEPEKKKLNTEVI</sequence>
<keyword evidence="10 12" id="KW-1015">Disulfide bond</keyword>
<dbReference type="OrthoDB" id="430340at2759"/>
<evidence type="ECO:0000313" key="17">
    <source>
        <dbReference type="Proteomes" id="UP000694389"/>
    </source>
</evidence>
<dbReference type="PROSITE" id="PS00010">
    <property type="entry name" value="ASX_HYDROXYL"/>
    <property type="match status" value="2"/>
</dbReference>
<feature type="domain" description="EGF-like" evidence="15">
    <location>
        <begin position="127"/>
        <end position="165"/>
    </location>
</feature>
<dbReference type="FunFam" id="2.10.25.10:FF:000118">
    <property type="entry name" value="protein delta homolog 2"/>
    <property type="match status" value="1"/>
</dbReference>
<reference evidence="16" key="2">
    <citation type="submission" date="2025-09" db="UniProtKB">
        <authorList>
            <consortium name="Ensembl"/>
        </authorList>
    </citation>
    <scope>IDENTIFICATION</scope>
</reference>
<dbReference type="PANTHER" id="PTHR24049:SF38">
    <property type="entry name" value="DELTA-LIKE PROTEIN"/>
    <property type="match status" value="1"/>
</dbReference>
<protein>
    <recommendedName>
        <fullName evidence="15">EGF-like domain-containing protein</fullName>
    </recommendedName>
</protein>
<accession>A0A8P4KNG2</accession>
<keyword evidence="8 14" id="KW-1133">Transmembrane helix</keyword>
<feature type="disulfide bond" evidence="12">
    <location>
        <begin position="236"/>
        <end position="245"/>
    </location>
</feature>
<comment type="caution">
    <text evidence="12">Lacks conserved residue(s) required for the propagation of feature annotation.</text>
</comment>
<dbReference type="InterPro" id="IPR013032">
    <property type="entry name" value="EGF-like_CS"/>
</dbReference>
<feature type="domain" description="EGF-like" evidence="15">
    <location>
        <begin position="248"/>
        <end position="284"/>
    </location>
</feature>
<dbReference type="InterPro" id="IPR000152">
    <property type="entry name" value="EGF-type_Asp/Asn_hydroxyl_site"/>
</dbReference>
<evidence type="ECO:0000256" key="10">
    <source>
        <dbReference type="ARBA" id="ARBA00023157"/>
    </source>
</evidence>
<dbReference type="GO" id="GO:0005509">
    <property type="term" value="F:calcium ion binding"/>
    <property type="evidence" value="ECO:0007669"/>
    <property type="project" value="InterPro"/>
</dbReference>
<feature type="disulfide bond" evidence="12">
    <location>
        <begin position="155"/>
        <end position="164"/>
    </location>
</feature>
<evidence type="ECO:0000256" key="11">
    <source>
        <dbReference type="ARBA" id="ARBA00023180"/>
    </source>
</evidence>
<dbReference type="PROSITE" id="PS01187">
    <property type="entry name" value="EGF_CA"/>
    <property type="match status" value="2"/>
</dbReference>
<evidence type="ECO:0000256" key="4">
    <source>
        <dbReference type="ARBA" id="ARBA00022536"/>
    </source>
</evidence>
<keyword evidence="9 14" id="KW-0472">Membrane</keyword>
<dbReference type="OMA" id="SVPEPTW"/>
<dbReference type="PROSITE" id="PS00022">
    <property type="entry name" value="EGF_1"/>
    <property type="match status" value="6"/>
</dbReference>
<feature type="region of interest" description="Disordered" evidence="13">
    <location>
        <begin position="306"/>
        <end position="329"/>
    </location>
</feature>
<feature type="region of interest" description="Disordered" evidence="13">
    <location>
        <begin position="388"/>
        <end position="407"/>
    </location>
</feature>
<dbReference type="GO" id="GO:0045197">
    <property type="term" value="P:establishment or maintenance of epithelial cell apical/basal polarity"/>
    <property type="evidence" value="ECO:0007669"/>
    <property type="project" value="TreeGrafter"/>
</dbReference>
<dbReference type="Gene3D" id="2.10.25.10">
    <property type="entry name" value="Laminin"/>
    <property type="match status" value="5"/>
</dbReference>
<feature type="transmembrane region" description="Helical" evidence="14">
    <location>
        <begin position="351"/>
        <end position="373"/>
    </location>
</feature>
<evidence type="ECO:0000256" key="3">
    <source>
        <dbReference type="ARBA" id="ARBA00022525"/>
    </source>
</evidence>
<dbReference type="InterPro" id="IPR000742">
    <property type="entry name" value="EGF"/>
</dbReference>
<dbReference type="SMART" id="SM00181">
    <property type="entry name" value="EGF"/>
    <property type="match status" value="6"/>
</dbReference>
<evidence type="ECO:0000256" key="2">
    <source>
        <dbReference type="ARBA" id="ARBA00004613"/>
    </source>
</evidence>
<dbReference type="PROSITE" id="PS50026">
    <property type="entry name" value="EGF_3"/>
    <property type="match status" value="4"/>
</dbReference>
<dbReference type="PANTHER" id="PTHR24049">
    <property type="entry name" value="CRUMBS FAMILY MEMBER"/>
    <property type="match status" value="1"/>
</dbReference>
<evidence type="ECO:0000256" key="6">
    <source>
        <dbReference type="ARBA" id="ARBA00022729"/>
    </source>
</evidence>
<dbReference type="FunFam" id="2.10.25.10:FF:000045">
    <property type="entry name" value="Slit guidance ligand 2"/>
    <property type="match status" value="1"/>
</dbReference>
<reference evidence="16" key="1">
    <citation type="submission" date="2025-08" db="UniProtKB">
        <authorList>
            <consortium name="Ensembl"/>
        </authorList>
    </citation>
    <scope>IDENTIFICATION</scope>
</reference>
<dbReference type="CTD" id="65989"/>
<dbReference type="RefSeq" id="XP_051251683.1">
    <property type="nucleotide sequence ID" value="XM_051395723.1"/>
</dbReference>
<dbReference type="FunFam" id="2.10.25.10:FF:000064">
    <property type="entry name" value="Delta-like protein"/>
    <property type="match status" value="1"/>
</dbReference>
<evidence type="ECO:0000256" key="5">
    <source>
        <dbReference type="ARBA" id="ARBA00022692"/>
    </source>
</evidence>
<dbReference type="SUPFAM" id="SSF57196">
    <property type="entry name" value="EGF/Laminin"/>
    <property type="match status" value="1"/>
</dbReference>
<evidence type="ECO:0000256" key="13">
    <source>
        <dbReference type="SAM" id="MobiDB-lite"/>
    </source>
</evidence>
<evidence type="ECO:0000259" key="15">
    <source>
        <dbReference type="PROSITE" id="PS50026"/>
    </source>
</evidence>
<dbReference type="Pfam" id="PF00008">
    <property type="entry name" value="EGF"/>
    <property type="match status" value="3"/>
</dbReference>
<dbReference type="Pfam" id="PF21700">
    <property type="entry name" value="EGF_DL_JAG"/>
    <property type="match status" value="1"/>
</dbReference>
<dbReference type="PROSITE" id="PS01186">
    <property type="entry name" value="EGF_2"/>
    <property type="match status" value="4"/>
</dbReference>
<evidence type="ECO:0000256" key="1">
    <source>
        <dbReference type="ARBA" id="ARBA00004479"/>
    </source>
</evidence>
<dbReference type="GO" id="GO:0005576">
    <property type="term" value="C:extracellular region"/>
    <property type="evidence" value="ECO:0007669"/>
    <property type="project" value="UniProtKB-SubCell"/>
</dbReference>
<dbReference type="AlphaFoldDB" id="A0A8P4KNG2"/>
<dbReference type="CDD" id="cd00054">
    <property type="entry name" value="EGF_CA"/>
    <property type="match status" value="3"/>
</dbReference>
<name>A0A8P4KNG2_DICLA</name>
<dbReference type="GO" id="GO:0032991">
    <property type="term" value="C:protein-containing complex"/>
    <property type="evidence" value="ECO:0007669"/>
    <property type="project" value="TreeGrafter"/>
</dbReference>
<dbReference type="Proteomes" id="UP000694389">
    <property type="component" value="Unassembled WGS sequence"/>
</dbReference>
<keyword evidence="5 14" id="KW-0812">Transmembrane</keyword>
<dbReference type="GeneTree" id="ENSGT00940000160761"/>
<dbReference type="InterPro" id="IPR051022">
    <property type="entry name" value="Notch_Cell-Fate_Det"/>
</dbReference>
<evidence type="ECO:0000256" key="9">
    <source>
        <dbReference type="ARBA" id="ARBA00023136"/>
    </source>
</evidence>
<feature type="disulfide bond" evidence="12">
    <location>
        <begin position="198"/>
        <end position="207"/>
    </location>
</feature>
<evidence type="ECO:0000256" key="12">
    <source>
        <dbReference type="PROSITE-ProRule" id="PRU00076"/>
    </source>
</evidence>
<keyword evidence="11" id="KW-0325">Glycoprotein</keyword>
<dbReference type="GO" id="GO:0007157">
    <property type="term" value="P:heterophilic cell-cell adhesion via plasma membrane cell adhesion molecules"/>
    <property type="evidence" value="ECO:0007669"/>
    <property type="project" value="TreeGrafter"/>
</dbReference>
<proteinExistence type="predicted"/>
<dbReference type="Ensembl" id="ENSDLAT00005075727.1">
    <property type="protein sequence ID" value="ENSDLAP00005079427.1"/>
    <property type="gene ID" value="ENSDLAG00005030669.1"/>
</dbReference>
<dbReference type="Pfam" id="PF12661">
    <property type="entry name" value="hEGF"/>
    <property type="match status" value="1"/>
</dbReference>
<dbReference type="InterPro" id="IPR001881">
    <property type="entry name" value="EGF-like_Ca-bd_dom"/>
</dbReference>
<evidence type="ECO:0000256" key="14">
    <source>
        <dbReference type="SAM" id="Phobius"/>
    </source>
</evidence>
<dbReference type="SMART" id="SM00179">
    <property type="entry name" value="EGF_CA"/>
    <property type="match status" value="4"/>
</dbReference>
<evidence type="ECO:0000256" key="7">
    <source>
        <dbReference type="ARBA" id="ARBA00022737"/>
    </source>
</evidence>
<feature type="domain" description="EGF-like" evidence="15">
    <location>
        <begin position="167"/>
        <end position="208"/>
    </location>
</feature>
<dbReference type="GeneID" id="127361231"/>
<gene>
    <name evidence="16" type="primary">dlk2</name>
</gene>
<evidence type="ECO:0000313" key="16">
    <source>
        <dbReference type="Ensembl" id="ENSDLAP00005079427.1"/>
    </source>
</evidence>
<dbReference type="FunFam" id="2.10.25.10:FF:000123">
    <property type="entry name" value="Crumbs homolog 1 (Drosophila)"/>
    <property type="match status" value="1"/>
</dbReference>
<dbReference type="InterPro" id="IPR018097">
    <property type="entry name" value="EGF_Ca-bd_CS"/>
</dbReference>
<evidence type="ECO:0000256" key="8">
    <source>
        <dbReference type="ARBA" id="ARBA00022989"/>
    </source>
</evidence>
<organism evidence="16 17">
    <name type="scientific">Dicentrarchus labrax</name>
    <name type="common">European seabass</name>
    <name type="synonym">Morone labrax</name>
    <dbReference type="NCBI Taxonomy" id="13489"/>
    <lineage>
        <taxon>Eukaryota</taxon>
        <taxon>Metazoa</taxon>
        <taxon>Chordata</taxon>
        <taxon>Craniata</taxon>
        <taxon>Vertebrata</taxon>
        <taxon>Euteleostomi</taxon>
        <taxon>Actinopterygii</taxon>
        <taxon>Neopterygii</taxon>
        <taxon>Teleostei</taxon>
        <taxon>Neoteleostei</taxon>
        <taxon>Acanthomorphata</taxon>
        <taxon>Eupercaria</taxon>
        <taxon>Moronidae</taxon>
        <taxon>Dicentrarchus</taxon>
    </lineage>
</organism>
<feature type="disulfide bond" evidence="12">
    <location>
        <begin position="274"/>
        <end position="283"/>
    </location>
</feature>
<dbReference type="GO" id="GO:0005886">
    <property type="term" value="C:plasma membrane"/>
    <property type="evidence" value="ECO:0007669"/>
    <property type="project" value="TreeGrafter"/>
</dbReference>
<dbReference type="FunFam" id="2.10.25.10:FF:000018">
    <property type="entry name" value="Delta-like 1"/>
    <property type="match status" value="1"/>
</dbReference>
<keyword evidence="6" id="KW-0732">Signal</keyword>
<dbReference type="SUPFAM" id="SSF57184">
    <property type="entry name" value="Growth factor receptor domain"/>
    <property type="match status" value="1"/>
</dbReference>
<keyword evidence="4 12" id="KW-0245">EGF-like domain</keyword>
<keyword evidence="7" id="KW-0677">Repeat</keyword>
<dbReference type="PRINTS" id="PR00010">
    <property type="entry name" value="EGFBLOOD"/>
</dbReference>
<keyword evidence="3" id="KW-0964">Secreted</keyword>
<dbReference type="GO" id="GO:0007399">
    <property type="term" value="P:nervous system development"/>
    <property type="evidence" value="ECO:0007669"/>
    <property type="project" value="UniProtKB-ARBA"/>
</dbReference>
<keyword evidence="17" id="KW-1185">Reference proteome</keyword>
<comment type="subcellular location">
    <subcellularLocation>
        <location evidence="1">Membrane</location>
        <topology evidence="1">Single-pass type I membrane protein</topology>
    </subcellularLocation>
    <subcellularLocation>
        <location evidence="2">Secreted</location>
    </subcellularLocation>
</comment>